<proteinExistence type="predicted"/>
<dbReference type="Pfam" id="PF13683">
    <property type="entry name" value="rve_3"/>
    <property type="match status" value="1"/>
</dbReference>
<dbReference type="EMBL" id="CABPSR010000033">
    <property type="protein sequence ID" value="VVE85734.1"/>
    <property type="molecule type" value="Genomic_DNA"/>
</dbReference>
<name>A0A5E5BJ48_9BURK</name>
<dbReference type="SUPFAM" id="SSF53098">
    <property type="entry name" value="Ribonuclease H-like"/>
    <property type="match status" value="1"/>
</dbReference>
<gene>
    <name evidence="3" type="ORF">PSP31121_05394</name>
</gene>
<evidence type="ECO:0000259" key="2">
    <source>
        <dbReference type="Pfam" id="PF13683"/>
    </source>
</evidence>
<dbReference type="InterPro" id="IPR001584">
    <property type="entry name" value="Integrase_cat-core"/>
</dbReference>
<feature type="region of interest" description="Disordered" evidence="1">
    <location>
        <begin position="49"/>
        <end position="70"/>
    </location>
</feature>
<feature type="domain" description="Integrase catalytic" evidence="2">
    <location>
        <begin position="15"/>
        <end position="72"/>
    </location>
</feature>
<dbReference type="GO" id="GO:0015074">
    <property type="term" value="P:DNA integration"/>
    <property type="evidence" value="ECO:0007669"/>
    <property type="project" value="InterPro"/>
</dbReference>
<dbReference type="InterPro" id="IPR012337">
    <property type="entry name" value="RNaseH-like_sf"/>
</dbReference>
<evidence type="ECO:0000313" key="3">
    <source>
        <dbReference type="EMBL" id="VVE85734.1"/>
    </source>
</evidence>
<reference evidence="3 4" key="1">
    <citation type="submission" date="2019-08" db="EMBL/GenBank/DDBJ databases">
        <authorList>
            <person name="Peeters C."/>
        </authorList>
    </citation>
    <scope>NUCLEOTIDE SEQUENCE [LARGE SCALE GENOMIC DNA]</scope>
    <source>
        <strain evidence="3 4">LMG 31121</strain>
    </source>
</reference>
<organism evidence="3 4">
    <name type="scientific">Pandoraea sputorum</name>
    <dbReference type="NCBI Taxonomy" id="93222"/>
    <lineage>
        <taxon>Bacteria</taxon>
        <taxon>Pseudomonadati</taxon>
        <taxon>Pseudomonadota</taxon>
        <taxon>Betaproteobacteria</taxon>
        <taxon>Burkholderiales</taxon>
        <taxon>Burkholderiaceae</taxon>
        <taxon>Pandoraea</taxon>
    </lineage>
</organism>
<accession>A0A5E5BJ48</accession>
<sequence length="90" mass="10205">MFSRDIGLKAVTPPVSSPQRNGMVESFVKTRKRDDMSRMPKPDVTTALQNRDIAFDPYPESPPHGALKYRSPRAFRQQGNCKTEALLDVR</sequence>
<dbReference type="Proteomes" id="UP000335538">
    <property type="component" value="Unassembled WGS sequence"/>
</dbReference>
<evidence type="ECO:0000313" key="4">
    <source>
        <dbReference type="Proteomes" id="UP000335538"/>
    </source>
</evidence>
<feature type="region of interest" description="Disordered" evidence="1">
    <location>
        <begin position="1"/>
        <end position="21"/>
    </location>
</feature>
<dbReference type="RefSeq" id="WP_150811457.1">
    <property type="nucleotide sequence ID" value="NZ_CABPSR010000033.1"/>
</dbReference>
<dbReference type="AlphaFoldDB" id="A0A5E5BJ48"/>
<evidence type="ECO:0000256" key="1">
    <source>
        <dbReference type="SAM" id="MobiDB-lite"/>
    </source>
</evidence>
<protein>
    <submittedName>
        <fullName evidence="3">Transposase</fullName>
    </submittedName>
</protein>